<gene>
    <name evidence="3" type="ORF">QYT958_LOCUS33011</name>
    <name evidence="2" type="ORF">UJA718_LOCUS36835</name>
</gene>
<keyword evidence="1" id="KW-0175">Coiled coil</keyword>
<organism evidence="3 4">
    <name type="scientific">Rotaria socialis</name>
    <dbReference type="NCBI Taxonomy" id="392032"/>
    <lineage>
        <taxon>Eukaryota</taxon>
        <taxon>Metazoa</taxon>
        <taxon>Spiralia</taxon>
        <taxon>Gnathifera</taxon>
        <taxon>Rotifera</taxon>
        <taxon>Eurotatoria</taxon>
        <taxon>Bdelloidea</taxon>
        <taxon>Philodinida</taxon>
        <taxon>Philodinidae</taxon>
        <taxon>Rotaria</taxon>
    </lineage>
</organism>
<evidence type="ECO:0000256" key="1">
    <source>
        <dbReference type="SAM" id="Coils"/>
    </source>
</evidence>
<dbReference type="EMBL" id="CAJOBP010035900">
    <property type="protein sequence ID" value="CAF4712874.1"/>
    <property type="molecule type" value="Genomic_DNA"/>
</dbReference>
<dbReference type="AlphaFoldDB" id="A0A821XN43"/>
<dbReference type="PANTHER" id="PTHR44281">
    <property type="entry name" value="SPINDLE ASSEMBLY ABNORMAL PROTEIN 6 HOMOLOG"/>
    <property type="match status" value="1"/>
</dbReference>
<dbReference type="GO" id="GO:0005814">
    <property type="term" value="C:centriole"/>
    <property type="evidence" value="ECO:0007669"/>
    <property type="project" value="TreeGrafter"/>
</dbReference>
<evidence type="ECO:0000313" key="5">
    <source>
        <dbReference type="Proteomes" id="UP000663873"/>
    </source>
</evidence>
<protein>
    <submittedName>
        <fullName evidence="3">Uncharacterized protein</fullName>
    </submittedName>
</protein>
<accession>A0A821XN43</accession>
<dbReference type="Proteomes" id="UP000663848">
    <property type="component" value="Unassembled WGS sequence"/>
</dbReference>
<reference evidence="3" key="1">
    <citation type="submission" date="2021-02" db="EMBL/GenBank/DDBJ databases">
        <authorList>
            <person name="Nowell W R."/>
        </authorList>
    </citation>
    <scope>NUCLEOTIDE SEQUENCE</scope>
</reference>
<proteinExistence type="predicted"/>
<sequence>MENDRRELEQTQSRNVRDMQKRLSELEETTKELTSLKYRNEITVNELSSKLQTLTEEYQQSKDEIVKYRKTNTTLENDIHQYEKTVNHLRTKIALVEQEVKSKQEVIQQTNDRIASEQESKVNSTI</sequence>
<evidence type="ECO:0000313" key="3">
    <source>
        <dbReference type="EMBL" id="CAF4944609.1"/>
    </source>
</evidence>
<dbReference type="PANTHER" id="PTHR44281:SF2">
    <property type="entry name" value="SPINDLE ASSEMBLY ABNORMAL PROTEIN 6 HOMOLOG"/>
    <property type="match status" value="1"/>
</dbReference>
<keyword evidence="5" id="KW-1185">Reference proteome</keyword>
<feature type="coiled-coil region" evidence="1">
    <location>
        <begin position="9"/>
        <end position="113"/>
    </location>
</feature>
<comment type="caution">
    <text evidence="3">The sequence shown here is derived from an EMBL/GenBank/DDBJ whole genome shotgun (WGS) entry which is preliminary data.</text>
</comment>
<dbReference type="GO" id="GO:0007099">
    <property type="term" value="P:centriole replication"/>
    <property type="evidence" value="ECO:0007669"/>
    <property type="project" value="TreeGrafter"/>
</dbReference>
<evidence type="ECO:0000313" key="4">
    <source>
        <dbReference type="Proteomes" id="UP000663848"/>
    </source>
</evidence>
<name>A0A821XN43_9BILA</name>
<dbReference type="Proteomes" id="UP000663873">
    <property type="component" value="Unassembled WGS sequence"/>
</dbReference>
<dbReference type="GO" id="GO:0005813">
    <property type="term" value="C:centrosome"/>
    <property type="evidence" value="ECO:0007669"/>
    <property type="project" value="TreeGrafter"/>
</dbReference>
<evidence type="ECO:0000313" key="2">
    <source>
        <dbReference type="EMBL" id="CAF4712874.1"/>
    </source>
</evidence>
<dbReference type="EMBL" id="CAJOBR010022135">
    <property type="protein sequence ID" value="CAF4944609.1"/>
    <property type="molecule type" value="Genomic_DNA"/>
</dbReference>